<comment type="caution">
    <text evidence="2">The sequence shown here is derived from an EMBL/GenBank/DDBJ whole genome shotgun (WGS) entry which is preliminary data.</text>
</comment>
<keyword evidence="3" id="KW-1185">Reference proteome</keyword>
<feature type="compositionally biased region" description="Basic residues" evidence="1">
    <location>
        <begin position="12"/>
        <end position="25"/>
    </location>
</feature>
<feature type="region of interest" description="Disordered" evidence="1">
    <location>
        <begin position="1"/>
        <end position="25"/>
    </location>
</feature>
<protein>
    <submittedName>
        <fullName evidence="2">Uncharacterized protein</fullName>
    </submittedName>
</protein>
<evidence type="ECO:0000313" key="2">
    <source>
        <dbReference type="EMBL" id="KAK7788889.1"/>
    </source>
</evidence>
<organism evidence="2 3">
    <name type="scientific">Gryllus longicercus</name>
    <dbReference type="NCBI Taxonomy" id="2509291"/>
    <lineage>
        <taxon>Eukaryota</taxon>
        <taxon>Metazoa</taxon>
        <taxon>Ecdysozoa</taxon>
        <taxon>Arthropoda</taxon>
        <taxon>Hexapoda</taxon>
        <taxon>Insecta</taxon>
        <taxon>Pterygota</taxon>
        <taxon>Neoptera</taxon>
        <taxon>Polyneoptera</taxon>
        <taxon>Orthoptera</taxon>
        <taxon>Ensifera</taxon>
        <taxon>Gryllidea</taxon>
        <taxon>Grylloidea</taxon>
        <taxon>Gryllidae</taxon>
        <taxon>Gryllinae</taxon>
        <taxon>Gryllus</taxon>
    </lineage>
</organism>
<accession>A0AAN9V5R4</accession>
<feature type="compositionally biased region" description="Basic and acidic residues" evidence="1">
    <location>
        <begin position="1"/>
        <end position="10"/>
    </location>
</feature>
<evidence type="ECO:0000313" key="3">
    <source>
        <dbReference type="Proteomes" id="UP001378592"/>
    </source>
</evidence>
<dbReference type="EMBL" id="JAZDUA010000903">
    <property type="protein sequence ID" value="KAK7788889.1"/>
    <property type="molecule type" value="Genomic_DNA"/>
</dbReference>
<dbReference type="Proteomes" id="UP001378592">
    <property type="component" value="Unassembled WGS sequence"/>
</dbReference>
<sequence length="105" mass="12036">MVMRGGDWRYSHQGRRRRGALTTRGRRCLLARRGDTSRSGPRGCQRPLGRETGVAWRLEPPTYTFGVRGFKRSFSSRISADTMSSNREVERHHSDVTSDVKLWIG</sequence>
<evidence type="ECO:0000256" key="1">
    <source>
        <dbReference type="SAM" id="MobiDB-lite"/>
    </source>
</evidence>
<reference evidence="2 3" key="1">
    <citation type="submission" date="2024-03" db="EMBL/GenBank/DDBJ databases">
        <title>The genome assembly and annotation of the cricket Gryllus longicercus Weissman &amp; Gray.</title>
        <authorList>
            <person name="Szrajer S."/>
            <person name="Gray D."/>
            <person name="Ylla G."/>
        </authorList>
    </citation>
    <scope>NUCLEOTIDE SEQUENCE [LARGE SCALE GENOMIC DNA]</scope>
    <source>
        <strain evidence="2">DAG 2021-001</strain>
        <tissue evidence="2">Whole body minus gut</tissue>
    </source>
</reference>
<dbReference type="AlphaFoldDB" id="A0AAN9V5R4"/>
<gene>
    <name evidence="2" type="ORF">R5R35_011754</name>
</gene>
<proteinExistence type="predicted"/>
<name>A0AAN9V5R4_9ORTH</name>